<keyword evidence="11" id="KW-1185">Reference proteome</keyword>
<dbReference type="RefSeq" id="WP_349182192.1">
    <property type="nucleotide sequence ID" value="NZ_JBBNGS010000007.1"/>
</dbReference>
<dbReference type="PANTHER" id="PTHR24221:SF397">
    <property type="entry name" value="ABC TRANSPORTER, ATP-BINDING TRANSMEMBRANE PROTEIN"/>
    <property type="match status" value="1"/>
</dbReference>
<evidence type="ECO:0000256" key="2">
    <source>
        <dbReference type="ARBA" id="ARBA00022692"/>
    </source>
</evidence>
<accession>A0ABV1IGD8</accession>
<gene>
    <name evidence="10" type="ORF">AAAT05_04655</name>
</gene>
<evidence type="ECO:0000256" key="4">
    <source>
        <dbReference type="ARBA" id="ARBA00022840"/>
    </source>
</evidence>
<feature type="domain" description="ABC transmembrane type-1" evidence="9">
    <location>
        <begin position="33"/>
        <end position="254"/>
    </location>
</feature>
<dbReference type="EMBL" id="JBBNGS010000007">
    <property type="protein sequence ID" value="MEQ2637631.1"/>
    <property type="molecule type" value="Genomic_DNA"/>
</dbReference>
<name>A0ABV1IGD8_9ACTN</name>
<dbReference type="Gene3D" id="3.40.50.300">
    <property type="entry name" value="P-loop containing nucleotide triphosphate hydrolases"/>
    <property type="match status" value="1"/>
</dbReference>
<feature type="transmembrane region" description="Helical" evidence="7">
    <location>
        <begin position="30"/>
        <end position="55"/>
    </location>
</feature>
<dbReference type="PROSITE" id="PS50929">
    <property type="entry name" value="ABC_TM1F"/>
    <property type="match status" value="1"/>
</dbReference>
<dbReference type="InterPro" id="IPR039421">
    <property type="entry name" value="Type_1_exporter"/>
</dbReference>
<evidence type="ECO:0000313" key="10">
    <source>
        <dbReference type="EMBL" id="MEQ2637631.1"/>
    </source>
</evidence>
<dbReference type="Pfam" id="PF00664">
    <property type="entry name" value="ABC_membrane"/>
    <property type="match status" value="1"/>
</dbReference>
<dbReference type="InterPro" id="IPR003439">
    <property type="entry name" value="ABC_transporter-like_ATP-bd"/>
</dbReference>
<comment type="caution">
    <text evidence="10">The sequence shown here is derived from an EMBL/GenBank/DDBJ whole genome shotgun (WGS) entry which is preliminary data.</text>
</comment>
<feature type="transmembrane region" description="Helical" evidence="7">
    <location>
        <begin position="75"/>
        <end position="101"/>
    </location>
</feature>
<keyword evidence="2 7" id="KW-0812">Transmembrane</keyword>
<keyword evidence="5 7" id="KW-1133">Transmembrane helix</keyword>
<reference evidence="10 11" key="1">
    <citation type="submission" date="2024-04" db="EMBL/GenBank/DDBJ databases">
        <title>Human intestinal bacterial collection.</title>
        <authorList>
            <person name="Pauvert C."/>
            <person name="Hitch T.C.A."/>
            <person name="Clavel T."/>
        </authorList>
    </citation>
    <scope>NUCLEOTIDE SEQUENCE [LARGE SCALE GENOMIC DNA]</scope>
    <source>
        <strain evidence="10 11">CLA-AA-H197</strain>
    </source>
</reference>
<dbReference type="PANTHER" id="PTHR24221">
    <property type="entry name" value="ATP-BINDING CASSETTE SUB-FAMILY B"/>
    <property type="match status" value="1"/>
</dbReference>
<sequence>MASQDASSGEKRPRSDIAQLLDFAGSRRGLTYLGCALSAVSQLLGFGPYVCIWLVARDLIAVAPDWQAATGITAYGWWAVGFALASIATYFLALMCTHLAAFRCASNMRKATTEHLMRLPLGYFSAHPSGELRRVIDGCASSTETLLAHMLPDVSGAVAMVVGMLVMFFVFDWRLGAACLLAVAVSIACLMRMMSGDGMKFMRRYMGALARMNATGTEYVRGIPVVKVFQQTVFSFRAFHDAIVEYSQMAMDYAGTFCRAPQVAQLTALNGLVVFLLPVAILLAPGEGDFAAFLANFAFYAIFSAIVPTAMAKLQFAGEASQMSADSLARVKGLLETPSLPVAAEPRHPSGNAVAFRDVSFAYEGAERPALDHVSFDVPAGSTLALVGPSGGGKSTAASLVPRFWDVDGGSVTVGGVDVRQMDPHELMDQVAFVFQSNRLFRQTLADNVRAARPDATDDEVLAALSAAQCDDIVAKLPQGICTMLGAGGAYLSGGEVQRVALARAILKDAPIVVLDEATAFADPENEALIQRALTRLAAGRTVIMIAHRLSTVVGADKIVVLDRGRVAESGSHQELLSAGGLYARMWADYERAASWKISSEAAADAGAAAREGGEA</sequence>
<feature type="transmembrane region" description="Helical" evidence="7">
    <location>
        <begin position="175"/>
        <end position="194"/>
    </location>
</feature>
<dbReference type="InterPro" id="IPR003593">
    <property type="entry name" value="AAA+_ATPase"/>
</dbReference>
<evidence type="ECO:0000259" key="9">
    <source>
        <dbReference type="PROSITE" id="PS50929"/>
    </source>
</evidence>
<dbReference type="Gene3D" id="1.20.1560.10">
    <property type="entry name" value="ABC transporter type 1, transmembrane domain"/>
    <property type="match status" value="1"/>
</dbReference>
<keyword evidence="6 7" id="KW-0472">Membrane</keyword>
<dbReference type="InterPro" id="IPR011527">
    <property type="entry name" value="ABC1_TM_dom"/>
</dbReference>
<dbReference type="SUPFAM" id="SSF90123">
    <property type="entry name" value="ABC transporter transmembrane region"/>
    <property type="match status" value="1"/>
</dbReference>
<dbReference type="SUPFAM" id="SSF52540">
    <property type="entry name" value="P-loop containing nucleoside triphosphate hydrolases"/>
    <property type="match status" value="1"/>
</dbReference>
<feature type="transmembrane region" description="Helical" evidence="7">
    <location>
        <begin position="266"/>
        <end position="284"/>
    </location>
</feature>
<evidence type="ECO:0000256" key="7">
    <source>
        <dbReference type="SAM" id="Phobius"/>
    </source>
</evidence>
<keyword evidence="4 10" id="KW-0067">ATP-binding</keyword>
<dbReference type="Pfam" id="PF00005">
    <property type="entry name" value="ABC_tran"/>
    <property type="match status" value="1"/>
</dbReference>
<protein>
    <submittedName>
        <fullName evidence="10">ABC transporter ATP-binding protein</fullName>
    </submittedName>
</protein>
<evidence type="ECO:0000256" key="5">
    <source>
        <dbReference type="ARBA" id="ARBA00022989"/>
    </source>
</evidence>
<evidence type="ECO:0000259" key="8">
    <source>
        <dbReference type="PROSITE" id="PS50893"/>
    </source>
</evidence>
<dbReference type="GO" id="GO:0005524">
    <property type="term" value="F:ATP binding"/>
    <property type="evidence" value="ECO:0007669"/>
    <property type="project" value="UniProtKB-KW"/>
</dbReference>
<feature type="domain" description="ABC transporter" evidence="8">
    <location>
        <begin position="354"/>
        <end position="589"/>
    </location>
</feature>
<dbReference type="Proteomes" id="UP001478817">
    <property type="component" value="Unassembled WGS sequence"/>
</dbReference>
<evidence type="ECO:0000313" key="11">
    <source>
        <dbReference type="Proteomes" id="UP001478817"/>
    </source>
</evidence>
<dbReference type="InterPro" id="IPR027417">
    <property type="entry name" value="P-loop_NTPase"/>
</dbReference>
<evidence type="ECO:0000256" key="3">
    <source>
        <dbReference type="ARBA" id="ARBA00022741"/>
    </source>
</evidence>
<dbReference type="PROSITE" id="PS50893">
    <property type="entry name" value="ABC_TRANSPORTER_2"/>
    <property type="match status" value="1"/>
</dbReference>
<organism evidence="10 11">
    <name type="scientific">Paratractidigestivibacter faecalis</name>
    <dbReference type="NCBI Taxonomy" id="2292441"/>
    <lineage>
        <taxon>Bacteria</taxon>
        <taxon>Bacillati</taxon>
        <taxon>Actinomycetota</taxon>
        <taxon>Coriobacteriia</taxon>
        <taxon>Coriobacteriales</taxon>
        <taxon>Atopobiaceae</taxon>
        <taxon>Paratractidigestivibacter</taxon>
    </lineage>
</organism>
<proteinExistence type="predicted"/>
<evidence type="ECO:0000256" key="6">
    <source>
        <dbReference type="ARBA" id="ARBA00023136"/>
    </source>
</evidence>
<evidence type="ECO:0000256" key="1">
    <source>
        <dbReference type="ARBA" id="ARBA00004651"/>
    </source>
</evidence>
<dbReference type="SMART" id="SM00382">
    <property type="entry name" value="AAA"/>
    <property type="match status" value="1"/>
</dbReference>
<comment type="subcellular location">
    <subcellularLocation>
        <location evidence="1">Cell membrane</location>
        <topology evidence="1">Multi-pass membrane protein</topology>
    </subcellularLocation>
</comment>
<feature type="transmembrane region" description="Helical" evidence="7">
    <location>
        <begin position="290"/>
        <end position="312"/>
    </location>
</feature>
<keyword evidence="3" id="KW-0547">Nucleotide-binding</keyword>
<dbReference type="InterPro" id="IPR036640">
    <property type="entry name" value="ABC1_TM_sf"/>
</dbReference>